<protein>
    <submittedName>
        <fullName evidence="1">Uncharacterized protein</fullName>
    </submittedName>
</protein>
<dbReference type="SUPFAM" id="SSF52029">
    <property type="entry name" value="GroEL apical domain-like"/>
    <property type="match status" value="1"/>
</dbReference>
<proteinExistence type="predicted"/>
<evidence type="ECO:0000313" key="1">
    <source>
        <dbReference type="EMBL" id="MED6201520.1"/>
    </source>
</evidence>
<evidence type="ECO:0000313" key="2">
    <source>
        <dbReference type="Proteomes" id="UP001341840"/>
    </source>
</evidence>
<reference evidence="1 2" key="1">
    <citation type="journal article" date="2023" name="Plants (Basel)">
        <title>Bridging the Gap: Combining Genomics and Transcriptomics Approaches to Understand Stylosanthes scabra, an Orphan Legume from the Brazilian Caatinga.</title>
        <authorList>
            <person name="Ferreira-Neto J.R.C."/>
            <person name="da Silva M.D."/>
            <person name="Binneck E."/>
            <person name="de Melo N.F."/>
            <person name="da Silva R.H."/>
            <person name="de Melo A.L.T.M."/>
            <person name="Pandolfi V."/>
            <person name="Bustamante F.O."/>
            <person name="Brasileiro-Vidal A.C."/>
            <person name="Benko-Iseppon A.M."/>
        </authorList>
    </citation>
    <scope>NUCLEOTIDE SEQUENCE [LARGE SCALE GENOMIC DNA]</scope>
    <source>
        <tissue evidence="1">Leaves</tissue>
    </source>
</reference>
<dbReference type="EMBL" id="JASCZI010213676">
    <property type="protein sequence ID" value="MED6201520.1"/>
    <property type="molecule type" value="Genomic_DNA"/>
</dbReference>
<dbReference type="InterPro" id="IPR027409">
    <property type="entry name" value="GroEL-like_apical_dom_sf"/>
</dbReference>
<gene>
    <name evidence="1" type="ORF">PIB30_095893</name>
</gene>
<dbReference type="Proteomes" id="UP001341840">
    <property type="component" value="Unassembled WGS sequence"/>
</dbReference>
<sequence>MLETHKADNILLAGGLCHKSSSSGDNRKANLDDRAILTGGEVITEELGFTLDKVTIFIDGTIILHGGSDKKLIEERCEEGDIWHMSLEA</sequence>
<keyword evidence="2" id="KW-1185">Reference proteome</keyword>
<comment type="caution">
    <text evidence="1">The sequence shown here is derived from an EMBL/GenBank/DDBJ whole genome shotgun (WGS) entry which is preliminary data.</text>
</comment>
<organism evidence="1 2">
    <name type="scientific">Stylosanthes scabra</name>
    <dbReference type="NCBI Taxonomy" id="79078"/>
    <lineage>
        <taxon>Eukaryota</taxon>
        <taxon>Viridiplantae</taxon>
        <taxon>Streptophyta</taxon>
        <taxon>Embryophyta</taxon>
        <taxon>Tracheophyta</taxon>
        <taxon>Spermatophyta</taxon>
        <taxon>Magnoliopsida</taxon>
        <taxon>eudicotyledons</taxon>
        <taxon>Gunneridae</taxon>
        <taxon>Pentapetalae</taxon>
        <taxon>rosids</taxon>
        <taxon>fabids</taxon>
        <taxon>Fabales</taxon>
        <taxon>Fabaceae</taxon>
        <taxon>Papilionoideae</taxon>
        <taxon>50 kb inversion clade</taxon>
        <taxon>dalbergioids sensu lato</taxon>
        <taxon>Dalbergieae</taxon>
        <taxon>Pterocarpus clade</taxon>
        <taxon>Stylosanthes</taxon>
    </lineage>
</organism>
<name>A0ABU6XTQ0_9FABA</name>
<accession>A0ABU6XTQ0</accession>
<dbReference type="Gene3D" id="3.50.7.10">
    <property type="entry name" value="GroEL"/>
    <property type="match status" value="1"/>
</dbReference>